<dbReference type="Pfam" id="PF00583">
    <property type="entry name" value="Acetyltransf_1"/>
    <property type="match status" value="1"/>
</dbReference>
<dbReference type="RefSeq" id="WP_249479416.1">
    <property type="nucleotide sequence ID" value="NZ_CP097218.1"/>
</dbReference>
<proteinExistence type="predicted"/>
<accession>A0ABY4NA62</accession>
<dbReference type="SUPFAM" id="SSF55729">
    <property type="entry name" value="Acyl-CoA N-acyltransferases (Nat)"/>
    <property type="match status" value="1"/>
</dbReference>
<keyword evidence="6" id="KW-1185">Reference proteome</keyword>
<keyword evidence="1" id="KW-0808">Transferase</keyword>
<dbReference type="EMBL" id="CP097218">
    <property type="protein sequence ID" value="UQN30259.1"/>
    <property type="molecule type" value="Genomic_DNA"/>
</dbReference>
<feature type="compositionally biased region" description="Low complexity" evidence="3">
    <location>
        <begin position="11"/>
        <end position="25"/>
    </location>
</feature>
<feature type="domain" description="N-acetyltransferase" evidence="4">
    <location>
        <begin position="141"/>
        <end position="282"/>
    </location>
</feature>
<dbReference type="Gene3D" id="3.40.630.30">
    <property type="match status" value="1"/>
</dbReference>
<evidence type="ECO:0000256" key="3">
    <source>
        <dbReference type="SAM" id="MobiDB-lite"/>
    </source>
</evidence>
<name>A0ABY4NA62_9MICO</name>
<keyword evidence="2" id="KW-0012">Acyltransferase</keyword>
<reference evidence="5" key="1">
    <citation type="submission" date="2022-05" db="EMBL/GenBank/DDBJ databases">
        <title>Genomic analysis of Brachybacterium sp. CBA3104.</title>
        <authorList>
            <person name="Roh S.W."/>
            <person name="Kim Y.B."/>
            <person name="Kim Y."/>
        </authorList>
    </citation>
    <scope>NUCLEOTIDE SEQUENCE</scope>
    <source>
        <strain evidence="5">CBA3104</strain>
    </source>
</reference>
<evidence type="ECO:0000313" key="5">
    <source>
        <dbReference type="EMBL" id="UQN30259.1"/>
    </source>
</evidence>
<dbReference type="InterPro" id="IPR050832">
    <property type="entry name" value="Bact_Acetyltransf"/>
</dbReference>
<gene>
    <name evidence="5" type="ORF">M4486_02620</name>
</gene>
<feature type="region of interest" description="Disordered" evidence="3">
    <location>
        <begin position="1"/>
        <end position="25"/>
    </location>
</feature>
<evidence type="ECO:0000256" key="1">
    <source>
        <dbReference type="ARBA" id="ARBA00022679"/>
    </source>
</evidence>
<dbReference type="PROSITE" id="PS51186">
    <property type="entry name" value="GNAT"/>
    <property type="match status" value="1"/>
</dbReference>
<dbReference type="PANTHER" id="PTHR43877">
    <property type="entry name" value="AMINOALKYLPHOSPHONATE N-ACETYLTRANSFERASE-RELATED-RELATED"/>
    <property type="match status" value="1"/>
</dbReference>
<organism evidence="5 6">
    <name type="scientific">Brachybacterium kimchii</name>
    <dbReference type="NCBI Taxonomy" id="2942909"/>
    <lineage>
        <taxon>Bacteria</taxon>
        <taxon>Bacillati</taxon>
        <taxon>Actinomycetota</taxon>
        <taxon>Actinomycetes</taxon>
        <taxon>Micrococcales</taxon>
        <taxon>Dermabacteraceae</taxon>
        <taxon>Brachybacterium</taxon>
    </lineage>
</organism>
<feature type="compositionally biased region" description="Basic residues" evidence="3">
    <location>
        <begin position="1"/>
        <end position="10"/>
    </location>
</feature>
<sequence>MARKSAKNRSAKGTGTAGAGPKPLGPTALVETLVGGWRPLSRLDVGGFAILRSRGITRRANSIVPVDPPTEPQALENSLDRVLGLAGASDDPVLVRLYPDSGHAAVDQALAERGFSVEAPCDVLELPLGAKTPAPDPRATISIGPLPDDWFAASWRLSPRSGEGARETMRDILAGTPAVHVGIPAEGTADGEGRAEPTAVGRAALVDHGRTRSAVLNQIATDPEHRREGLATAVVRTLAAASQVQEAERALLEVESDNPAALALYRKLGFRRLGGYHYRVRS</sequence>
<evidence type="ECO:0000313" key="6">
    <source>
        <dbReference type="Proteomes" id="UP001055868"/>
    </source>
</evidence>
<dbReference type="InterPro" id="IPR016181">
    <property type="entry name" value="Acyl_CoA_acyltransferase"/>
</dbReference>
<dbReference type="Proteomes" id="UP001055868">
    <property type="component" value="Chromosome"/>
</dbReference>
<evidence type="ECO:0000256" key="2">
    <source>
        <dbReference type="ARBA" id="ARBA00023315"/>
    </source>
</evidence>
<protein>
    <submittedName>
        <fullName evidence="5">GNAT family N-acetyltransferase</fullName>
    </submittedName>
</protein>
<dbReference type="InterPro" id="IPR000182">
    <property type="entry name" value="GNAT_dom"/>
</dbReference>
<evidence type="ECO:0000259" key="4">
    <source>
        <dbReference type="PROSITE" id="PS51186"/>
    </source>
</evidence>